<dbReference type="Pfam" id="PF02033">
    <property type="entry name" value="RBFA"/>
    <property type="match status" value="1"/>
</dbReference>
<sequence>MVKDSNRPRRVAELIKRELAAIIPRELDDHFAHKITLTGAEVSPDLSSARIYFSLLAGSAEAVPAAAALNHAAAFLRRALGKRVGLRRGAPELRFVFDESLERGDHMDRLIERALTEDRGHKGD</sequence>
<name>A0A1F6TEU7_9PROT</name>
<dbReference type="SUPFAM" id="SSF89919">
    <property type="entry name" value="Ribosome-binding factor A, RbfA"/>
    <property type="match status" value="1"/>
</dbReference>
<evidence type="ECO:0000256" key="1">
    <source>
        <dbReference type="ARBA" id="ARBA00022517"/>
    </source>
</evidence>
<comment type="caution">
    <text evidence="3">The sequence shown here is derived from an EMBL/GenBank/DDBJ whole genome shotgun (WGS) entry which is preliminary data.</text>
</comment>
<dbReference type="AlphaFoldDB" id="A0A1F6TEU7"/>
<dbReference type="Gene3D" id="3.30.300.20">
    <property type="match status" value="1"/>
</dbReference>
<dbReference type="HAMAP" id="MF_00003">
    <property type="entry name" value="RbfA"/>
    <property type="match status" value="1"/>
</dbReference>
<evidence type="ECO:0000256" key="2">
    <source>
        <dbReference type="HAMAP-Rule" id="MF_00003"/>
    </source>
</evidence>
<evidence type="ECO:0000313" key="4">
    <source>
        <dbReference type="Proteomes" id="UP000179344"/>
    </source>
</evidence>
<dbReference type="NCBIfam" id="TIGR00082">
    <property type="entry name" value="rbfA"/>
    <property type="match status" value="1"/>
</dbReference>
<evidence type="ECO:0000313" key="3">
    <source>
        <dbReference type="EMBL" id="OGI43648.1"/>
    </source>
</evidence>
<comment type="subunit">
    <text evidence="2">Monomer. Binds 30S ribosomal subunits, but not 50S ribosomal subunits or 70S ribosomes.</text>
</comment>
<dbReference type="InterPro" id="IPR023799">
    <property type="entry name" value="RbfA_dom_sf"/>
</dbReference>
<dbReference type="GO" id="GO:0043024">
    <property type="term" value="F:ribosomal small subunit binding"/>
    <property type="evidence" value="ECO:0007669"/>
    <property type="project" value="TreeGrafter"/>
</dbReference>
<dbReference type="PANTHER" id="PTHR33515:SF1">
    <property type="entry name" value="RIBOSOME-BINDING FACTOR A, CHLOROPLASTIC-RELATED"/>
    <property type="match status" value="1"/>
</dbReference>
<accession>A0A1F6TEU7</accession>
<dbReference type="GO" id="GO:0030490">
    <property type="term" value="P:maturation of SSU-rRNA"/>
    <property type="evidence" value="ECO:0007669"/>
    <property type="project" value="UniProtKB-UniRule"/>
</dbReference>
<gene>
    <name evidence="2" type="primary">rbfA</name>
    <name evidence="3" type="ORF">A2V92_04935</name>
</gene>
<comment type="similarity">
    <text evidence="2">Belongs to the RbfA family.</text>
</comment>
<protein>
    <recommendedName>
        <fullName evidence="2">Ribosome-binding factor A</fullName>
    </recommendedName>
</protein>
<dbReference type="InterPro" id="IPR000238">
    <property type="entry name" value="RbfA"/>
</dbReference>
<dbReference type="Proteomes" id="UP000179344">
    <property type="component" value="Unassembled WGS sequence"/>
</dbReference>
<keyword evidence="2" id="KW-0963">Cytoplasm</keyword>
<dbReference type="InterPro" id="IPR015946">
    <property type="entry name" value="KH_dom-like_a/b"/>
</dbReference>
<reference evidence="3 4" key="1">
    <citation type="journal article" date="2016" name="Nat. Commun.">
        <title>Thousands of microbial genomes shed light on interconnected biogeochemical processes in an aquifer system.</title>
        <authorList>
            <person name="Anantharaman K."/>
            <person name="Brown C.T."/>
            <person name="Hug L.A."/>
            <person name="Sharon I."/>
            <person name="Castelle C.J."/>
            <person name="Probst A.J."/>
            <person name="Thomas B.C."/>
            <person name="Singh A."/>
            <person name="Wilkins M.J."/>
            <person name="Karaoz U."/>
            <person name="Brodie E.L."/>
            <person name="Williams K.H."/>
            <person name="Hubbard S.S."/>
            <person name="Banfield J.F."/>
        </authorList>
    </citation>
    <scope>NUCLEOTIDE SEQUENCE [LARGE SCALE GENOMIC DNA]</scope>
</reference>
<comment type="function">
    <text evidence="2">One of several proteins that assist in the late maturation steps of the functional core of the 30S ribosomal subunit. Associates with free 30S ribosomal subunits (but not with 30S subunits that are part of 70S ribosomes or polysomes). Required for efficient processing of 16S rRNA. May interact with the 5'-terminal helix region of 16S rRNA.</text>
</comment>
<proteinExistence type="inferred from homology"/>
<organism evidence="3 4">
    <name type="scientific">Candidatus Muproteobacteria bacterium RBG_16_65_31</name>
    <dbReference type="NCBI Taxonomy" id="1817759"/>
    <lineage>
        <taxon>Bacteria</taxon>
        <taxon>Pseudomonadati</taxon>
        <taxon>Pseudomonadota</taxon>
        <taxon>Candidatus Muproteobacteria</taxon>
    </lineage>
</organism>
<comment type="subcellular location">
    <subcellularLocation>
        <location evidence="2">Cytoplasm</location>
    </subcellularLocation>
</comment>
<dbReference type="EMBL" id="MFST01000105">
    <property type="protein sequence ID" value="OGI43648.1"/>
    <property type="molecule type" value="Genomic_DNA"/>
</dbReference>
<dbReference type="GO" id="GO:0005829">
    <property type="term" value="C:cytosol"/>
    <property type="evidence" value="ECO:0007669"/>
    <property type="project" value="TreeGrafter"/>
</dbReference>
<dbReference type="PANTHER" id="PTHR33515">
    <property type="entry name" value="RIBOSOME-BINDING FACTOR A, CHLOROPLASTIC-RELATED"/>
    <property type="match status" value="1"/>
</dbReference>
<keyword evidence="1 2" id="KW-0690">Ribosome biogenesis</keyword>